<sequence>MNRRGLWIAIGAVVVVLGFMQGTAMAKMVLWSAMKGRVLLKGQPAAGAVLVRNYSWHWKNEKGSDRTVANAAGEFSFPAIEGRSLLGFLPHEPVIEQVMTIEYQGKSYDAWAYFKRDYNHNDETNGRPINITCRLEAELAAHGDITSICEFN</sequence>
<dbReference type="RefSeq" id="WP_394416045.1">
    <property type="nucleotide sequence ID" value="NZ_JBIGIC010000014.1"/>
</dbReference>
<accession>A0ABW7HIF2</accession>
<keyword evidence="3" id="KW-1185">Reference proteome</keyword>
<dbReference type="InterPro" id="IPR046474">
    <property type="entry name" value="DUF6795"/>
</dbReference>
<evidence type="ECO:0000259" key="1">
    <source>
        <dbReference type="Pfam" id="PF20598"/>
    </source>
</evidence>
<name>A0ABW7HIF2_9BURK</name>
<feature type="domain" description="DUF6795" evidence="1">
    <location>
        <begin position="34"/>
        <end position="138"/>
    </location>
</feature>
<dbReference type="Pfam" id="PF20598">
    <property type="entry name" value="DUF6795"/>
    <property type="match status" value="1"/>
</dbReference>
<comment type="caution">
    <text evidence="2">The sequence shown here is derived from an EMBL/GenBank/DDBJ whole genome shotgun (WGS) entry which is preliminary data.</text>
</comment>
<proteinExistence type="predicted"/>
<evidence type="ECO:0000313" key="3">
    <source>
        <dbReference type="Proteomes" id="UP001606134"/>
    </source>
</evidence>
<dbReference type="Proteomes" id="UP001606134">
    <property type="component" value="Unassembled WGS sequence"/>
</dbReference>
<dbReference type="EMBL" id="JBIGIC010000014">
    <property type="protein sequence ID" value="MFG6489651.1"/>
    <property type="molecule type" value="Genomic_DNA"/>
</dbReference>
<reference evidence="2 3" key="1">
    <citation type="submission" date="2024-08" db="EMBL/GenBank/DDBJ databases">
        <authorList>
            <person name="Lu H."/>
        </authorList>
    </citation>
    <scope>NUCLEOTIDE SEQUENCE [LARGE SCALE GENOMIC DNA]</scope>
    <source>
        <strain evidence="2 3">BYS78W</strain>
    </source>
</reference>
<protein>
    <submittedName>
        <fullName evidence="2">DUF6795 domain-containing protein</fullName>
    </submittedName>
</protein>
<gene>
    <name evidence="2" type="ORF">ACG04R_23445</name>
</gene>
<organism evidence="2 3">
    <name type="scientific">Pelomonas candidula</name>
    <dbReference type="NCBI Taxonomy" id="3299025"/>
    <lineage>
        <taxon>Bacteria</taxon>
        <taxon>Pseudomonadati</taxon>
        <taxon>Pseudomonadota</taxon>
        <taxon>Betaproteobacteria</taxon>
        <taxon>Burkholderiales</taxon>
        <taxon>Sphaerotilaceae</taxon>
        <taxon>Roseateles</taxon>
    </lineage>
</organism>
<evidence type="ECO:0000313" key="2">
    <source>
        <dbReference type="EMBL" id="MFG6489651.1"/>
    </source>
</evidence>